<keyword evidence="1" id="KW-1133">Transmembrane helix</keyword>
<keyword evidence="1" id="KW-0812">Transmembrane</keyword>
<evidence type="ECO:0000313" key="5">
    <source>
        <dbReference type="Proteomes" id="UP000000663"/>
    </source>
</evidence>
<dbReference type="Pfam" id="PF06863">
    <property type="entry name" value="DUF1254"/>
    <property type="match status" value="1"/>
</dbReference>
<dbReference type="SUPFAM" id="SSF160935">
    <property type="entry name" value="VPA0735-like"/>
    <property type="match status" value="1"/>
</dbReference>
<dbReference type="InterPro" id="IPR010679">
    <property type="entry name" value="DUF1254"/>
</dbReference>
<feature type="transmembrane region" description="Helical" evidence="1">
    <location>
        <begin position="12"/>
        <end position="33"/>
    </location>
</feature>
<dbReference type="Proteomes" id="UP000000663">
    <property type="component" value="Chromosome"/>
</dbReference>
<evidence type="ECO:0000256" key="1">
    <source>
        <dbReference type="SAM" id="Phobius"/>
    </source>
</evidence>
<gene>
    <name evidence="4" type="ORF">RCIX2356</name>
</gene>
<sequence length="493" mass="53877">MRKVDSGEPRPSGLAWATRIACMLLVLMMVLPYPMAATVTATNGDMTTFTGPVDPARSLENQSYEIGLQAYVYGIAPVIMQRTEEVFTTTPGPGHAPVNQFGHIPRLATPEDTDVVTPNADTLYSTAWLELGKEPVILHVPDTGDRYYVMQLLDAYTNNFASVGRRTTGTGEGSFAIVGPGWNGSLPGNMTVIESPTNTVWIIGRILVNGYDDLPNAAALQSQFTLTPLSRLGNQTAPAQNLTLADYKQYKPSPNVQERLKFFEELRVAMLNNPPPAGEEKLMASFSRIGLMQPQSPYGTGLNKEIGDGLARAIVDGERIVQEAWANQRGGEGTTWLMNTKTGSYGSDYLTRAAIAVGGLGANVPEEAVYAIAMTSNEGAPLNGADRYVIRFGSGNLPPVDAFWSLTAYNSTTYMLVPNPYYRYSIGDRTPGLKYNPDGSLEIYIQHDVPEGKESNWLPTPEGDFYLILRMYQPRPQVLDGTYQIPPVRRQTG</sequence>
<protein>
    <recommendedName>
        <fullName evidence="6">DUF1254 domain-containing protein</fullName>
    </recommendedName>
</protein>
<dbReference type="InterPro" id="IPR037050">
    <property type="entry name" value="DUF1254_sf"/>
</dbReference>
<feature type="domain" description="DUF1214" evidence="2">
    <location>
        <begin position="367"/>
        <end position="475"/>
    </location>
</feature>
<name>Q0W2E3_METAR</name>
<dbReference type="RefSeq" id="WP_012035131.1">
    <property type="nucleotide sequence ID" value="NC_009464.1"/>
</dbReference>
<evidence type="ECO:0000259" key="3">
    <source>
        <dbReference type="Pfam" id="PF06863"/>
    </source>
</evidence>
<dbReference type="OrthoDB" id="181739at2157"/>
<proteinExistence type="predicted"/>
<evidence type="ECO:0000313" key="4">
    <source>
        <dbReference type="EMBL" id="CAJ37450.1"/>
    </source>
</evidence>
<accession>Q0W2E3</accession>
<dbReference type="PATRIC" id="fig|351160.9.peg.831"/>
<dbReference type="Gene3D" id="2.60.120.600">
    <property type="entry name" value="Domain of unknown function DUF1214, C-terminal domain"/>
    <property type="match status" value="1"/>
</dbReference>
<reference evidence="4 5" key="1">
    <citation type="journal article" date="2006" name="Science">
        <title>Genome of rice cluster I archaea -- the key methane producers in the rice rhizosphere.</title>
        <authorList>
            <person name="Erkel C."/>
            <person name="Kube M."/>
            <person name="Reinhardt R."/>
            <person name="Liesack W."/>
        </authorList>
    </citation>
    <scope>NUCLEOTIDE SEQUENCE [LARGE SCALE GENOMIC DNA]</scope>
    <source>
        <strain evidence="5">DSM 22066 / NBRC 105507 / MRE50</strain>
    </source>
</reference>
<dbReference type="InterPro" id="IPR010621">
    <property type="entry name" value="DUF1214"/>
</dbReference>
<dbReference type="Gene3D" id="2.60.40.1610">
    <property type="entry name" value="Domain of unknown function DUF1254"/>
    <property type="match status" value="1"/>
</dbReference>
<keyword evidence="5" id="KW-1185">Reference proteome</keyword>
<dbReference type="PANTHER" id="PTHR36509">
    <property type="entry name" value="BLL3101 PROTEIN"/>
    <property type="match status" value="1"/>
</dbReference>
<dbReference type="GeneID" id="5143882"/>
<dbReference type="EMBL" id="AM114193">
    <property type="protein sequence ID" value="CAJ37450.1"/>
    <property type="molecule type" value="Genomic_DNA"/>
</dbReference>
<feature type="domain" description="DUF1254" evidence="3">
    <location>
        <begin position="98"/>
        <end position="228"/>
    </location>
</feature>
<dbReference type="Pfam" id="PF06742">
    <property type="entry name" value="DUF1214"/>
    <property type="match status" value="1"/>
</dbReference>
<dbReference type="PANTHER" id="PTHR36509:SF2">
    <property type="entry name" value="BLL3101 PROTEIN"/>
    <property type="match status" value="1"/>
</dbReference>
<dbReference type="STRING" id="351160.RCIX2356"/>
<evidence type="ECO:0000259" key="2">
    <source>
        <dbReference type="Pfam" id="PF06742"/>
    </source>
</evidence>
<dbReference type="eggNOG" id="arCOG05285">
    <property type="taxonomic scope" value="Archaea"/>
</dbReference>
<organism evidence="4 5">
    <name type="scientific">Methanocella arvoryzae (strain DSM 22066 / NBRC 105507 / MRE50)</name>
    <dbReference type="NCBI Taxonomy" id="351160"/>
    <lineage>
        <taxon>Archaea</taxon>
        <taxon>Methanobacteriati</taxon>
        <taxon>Methanobacteriota</taxon>
        <taxon>Stenosarchaea group</taxon>
        <taxon>Methanomicrobia</taxon>
        <taxon>Methanocellales</taxon>
        <taxon>Methanocellaceae</taxon>
        <taxon>Methanocella</taxon>
    </lineage>
</organism>
<dbReference type="AlphaFoldDB" id="Q0W2E3"/>
<dbReference type="InterPro" id="IPR037049">
    <property type="entry name" value="DUF1214_C_sf"/>
</dbReference>
<dbReference type="KEGG" id="rci:RCIX2356"/>
<keyword evidence="1" id="KW-0472">Membrane</keyword>
<evidence type="ECO:0008006" key="6">
    <source>
        <dbReference type="Google" id="ProtNLM"/>
    </source>
</evidence>